<evidence type="ECO:0000313" key="2">
    <source>
        <dbReference type="Proteomes" id="UP000245626"/>
    </source>
</evidence>
<dbReference type="EMBL" id="KZ820426">
    <property type="protein sequence ID" value="PWN47460.1"/>
    <property type="molecule type" value="Genomic_DNA"/>
</dbReference>
<gene>
    <name evidence="1" type="ORF">IE53DRAFT_390415</name>
</gene>
<evidence type="ECO:0000313" key="1">
    <source>
        <dbReference type="EMBL" id="PWN47460.1"/>
    </source>
</evidence>
<accession>A0ACD0NNY3</accession>
<organism evidence="1 2">
    <name type="scientific">Violaceomyces palustris</name>
    <dbReference type="NCBI Taxonomy" id="1673888"/>
    <lineage>
        <taxon>Eukaryota</taxon>
        <taxon>Fungi</taxon>
        <taxon>Dikarya</taxon>
        <taxon>Basidiomycota</taxon>
        <taxon>Ustilaginomycotina</taxon>
        <taxon>Ustilaginomycetes</taxon>
        <taxon>Violaceomycetales</taxon>
        <taxon>Violaceomycetaceae</taxon>
        <taxon>Violaceomyces</taxon>
    </lineage>
</organism>
<keyword evidence="2" id="KW-1185">Reference proteome</keyword>
<reference evidence="1 2" key="1">
    <citation type="journal article" date="2018" name="Mol. Biol. Evol.">
        <title>Broad Genomic Sampling Reveals a Smut Pathogenic Ancestry of the Fungal Clade Ustilaginomycotina.</title>
        <authorList>
            <person name="Kijpornyongpan T."/>
            <person name="Mondo S.J."/>
            <person name="Barry K."/>
            <person name="Sandor L."/>
            <person name="Lee J."/>
            <person name="Lipzen A."/>
            <person name="Pangilinan J."/>
            <person name="LaButti K."/>
            <person name="Hainaut M."/>
            <person name="Henrissat B."/>
            <person name="Grigoriev I.V."/>
            <person name="Spatafora J.W."/>
            <person name="Aime M.C."/>
        </authorList>
    </citation>
    <scope>NUCLEOTIDE SEQUENCE [LARGE SCALE GENOMIC DNA]</scope>
    <source>
        <strain evidence="1 2">SA 807</strain>
    </source>
</reference>
<name>A0ACD0NNY3_9BASI</name>
<protein>
    <submittedName>
        <fullName evidence="1">Small oligopeptide transporter</fullName>
    </submittedName>
</protein>
<sequence>MAVAEIENARISSSSSTDPDGSSKDHDSQGVPVLENYVTQANVEHNLRHDFVDHRLNDPNMETEKIDAVEAALEKGDYKAEVKLEEELEEDSPYPEVRAAVSNVDDPTMPVMTFRAWTIGLFFAIVIPGVNQLLSYRYPTVTIGALVAQLLSYPIGCFMAAILPERVFKTRFGSFTLNPGPFNVKEHTIITIMSNVTYQRAYATNVAAAQRVIYHFDWGFGWILLLTISSQMIGFSMAGFCRRWLVWPASMIWPANLGTTALMSALHNQINTGEGHMTRFRMFLWVFLGSFVWYFFPGFIFLMLSVGNWFCLIAPKNVVLNQMLGTQQGLGLIPLTLDWTQVTYNGNPLYTPWWSQANVFGGFIIMYVFLGPILYYNNVWNTAYLPYAASGTYDRFGNSYQVANVTTADHKFDPEAYNAYSEEYFTITYAISFGLSFAAITGVIVHTALFHGQEIVRQFKTSLNEERDIHARLMQRYPEVPKLWYGILFVICFGLGIACVAGWDTGLPVWAFILAIIIGAFFMLPVGVVTAVSNQEVGLNVISELIIGYMCPGSPTGMMMFKVFCYMSVYQGLSFISDMKVGHYMKVPPKDMFIAQSVAIFLSCFVVIGVQDWVFSNIKNVCTKAAKDNFFCNYIIVFGAASEIWGLIGPAKLFSAGKQYNKLLWTFLAGAIFPVFVWLAARRWPRSWIRLVNAPVLFTGTGLLPPATGINFTSWALVGFTFNYMIKRYRNGWWTRYNYVFGAGLDTGTAVSAVVIFFCLVFPDGKNRAFVDGNWWGNTAFENTADYQFTPYKDLNGGAFLPPPGEFRPA</sequence>
<dbReference type="Proteomes" id="UP000245626">
    <property type="component" value="Unassembled WGS sequence"/>
</dbReference>
<proteinExistence type="predicted"/>